<accession>A0A6A5U9L0</accession>
<dbReference type="PANTHER" id="PTHR10039">
    <property type="entry name" value="AMELOGENIN"/>
    <property type="match status" value="1"/>
</dbReference>
<feature type="chain" id="PRO_5025439165" evidence="2">
    <location>
        <begin position="19"/>
        <end position="1076"/>
    </location>
</feature>
<evidence type="ECO:0000256" key="2">
    <source>
        <dbReference type="SAM" id="SignalP"/>
    </source>
</evidence>
<reference evidence="6" key="1">
    <citation type="journal article" date="2020" name="Stud. Mycol.">
        <title>101 Dothideomycetes genomes: a test case for predicting lifestyles and emergence of pathogens.</title>
        <authorList>
            <person name="Haridas S."/>
            <person name="Albert R."/>
            <person name="Binder M."/>
            <person name="Bloem J."/>
            <person name="Labutti K."/>
            <person name="Salamov A."/>
            <person name="Andreopoulos B."/>
            <person name="Baker S."/>
            <person name="Barry K."/>
            <person name="Bills G."/>
            <person name="Bluhm B."/>
            <person name="Cannon C."/>
            <person name="Castanera R."/>
            <person name="Culley D."/>
            <person name="Daum C."/>
            <person name="Ezra D."/>
            <person name="Gonzalez J."/>
            <person name="Henrissat B."/>
            <person name="Kuo A."/>
            <person name="Liang C."/>
            <person name="Lipzen A."/>
            <person name="Lutzoni F."/>
            <person name="Magnuson J."/>
            <person name="Mondo S."/>
            <person name="Nolan M."/>
            <person name="Ohm R."/>
            <person name="Pangilinan J."/>
            <person name="Park H.-J."/>
            <person name="Ramirez L."/>
            <person name="Alfaro M."/>
            <person name="Sun H."/>
            <person name="Tritt A."/>
            <person name="Yoshinaga Y."/>
            <person name="Zwiers L.-H."/>
            <person name="Turgeon B."/>
            <person name="Goodwin S."/>
            <person name="Spatafora J."/>
            <person name="Crous P."/>
            <person name="Grigoriev I."/>
        </authorList>
    </citation>
    <scope>NUCLEOTIDE SEQUENCE</scope>
    <source>
        <strain evidence="6">CBS 675.92</strain>
    </source>
</reference>
<keyword evidence="7" id="KW-1185">Reference proteome</keyword>
<feature type="domain" description="DUF7791" evidence="5">
    <location>
        <begin position="587"/>
        <end position="726"/>
    </location>
</feature>
<organism evidence="6 7">
    <name type="scientific">Byssothecium circinans</name>
    <dbReference type="NCBI Taxonomy" id="147558"/>
    <lineage>
        <taxon>Eukaryota</taxon>
        <taxon>Fungi</taxon>
        <taxon>Dikarya</taxon>
        <taxon>Ascomycota</taxon>
        <taxon>Pezizomycotina</taxon>
        <taxon>Dothideomycetes</taxon>
        <taxon>Pleosporomycetidae</taxon>
        <taxon>Pleosporales</taxon>
        <taxon>Massarineae</taxon>
        <taxon>Massarinaceae</taxon>
        <taxon>Byssothecium</taxon>
    </lineage>
</organism>
<name>A0A6A5U9L0_9PLEO</name>
<dbReference type="InterPro" id="IPR056693">
    <property type="entry name" value="DUF7791"/>
</dbReference>
<feature type="domain" description="NACHT-NTPase and P-loop NTPases N-terminal" evidence="3">
    <location>
        <begin position="45"/>
        <end position="163"/>
    </location>
</feature>
<evidence type="ECO:0000256" key="1">
    <source>
        <dbReference type="ARBA" id="ARBA00022737"/>
    </source>
</evidence>
<dbReference type="Proteomes" id="UP000800035">
    <property type="component" value="Unassembled WGS sequence"/>
</dbReference>
<evidence type="ECO:0000259" key="4">
    <source>
        <dbReference type="Pfam" id="PF24883"/>
    </source>
</evidence>
<gene>
    <name evidence="6" type="ORF">CC80DRAFT_489231</name>
</gene>
<dbReference type="SUPFAM" id="SSF52540">
    <property type="entry name" value="P-loop containing nucleoside triphosphate hydrolases"/>
    <property type="match status" value="1"/>
</dbReference>
<dbReference type="EMBL" id="ML976982">
    <property type="protein sequence ID" value="KAF1961010.1"/>
    <property type="molecule type" value="Genomic_DNA"/>
</dbReference>
<evidence type="ECO:0000313" key="6">
    <source>
        <dbReference type="EMBL" id="KAF1961010.1"/>
    </source>
</evidence>
<protein>
    <submittedName>
        <fullName evidence="6">Uncharacterized protein</fullName>
    </submittedName>
</protein>
<dbReference type="OrthoDB" id="443402at2759"/>
<dbReference type="Pfam" id="PF25053">
    <property type="entry name" value="DUF7791"/>
    <property type="match status" value="1"/>
</dbReference>
<evidence type="ECO:0000313" key="7">
    <source>
        <dbReference type="Proteomes" id="UP000800035"/>
    </source>
</evidence>
<dbReference type="InterPro" id="IPR027417">
    <property type="entry name" value="P-loop_NTPase"/>
</dbReference>
<feature type="domain" description="Nephrocystin 3-like N-terminal" evidence="4">
    <location>
        <begin position="309"/>
        <end position="477"/>
    </location>
</feature>
<dbReference type="InterPro" id="IPR056884">
    <property type="entry name" value="NPHP3-like_N"/>
</dbReference>
<dbReference type="Gene3D" id="3.40.50.300">
    <property type="entry name" value="P-loop containing nucleotide triphosphate hydrolases"/>
    <property type="match status" value="1"/>
</dbReference>
<dbReference type="Pfam" id="PF24883">
    <property type="entry name" value="NPHP3_N"/>
    <property type="match status" value="1"/>
</dbReference>
<dbReference type="AlphaFoldDB" id="A0A6A5U9L0"/>
<dbReference type="Pfam" id="PF17107">
    <property type="entry name" value="SesA"/>
    <property type="match status" value="1"/>
</dbReference>
<evidence type="ECO:0000259" key="3">
    <source>
        <dbReference type="Pfam" id="PF17107"/>
    </source>
</evidence>
<evidence type="ECO:0000259" key="5">
    <source>
        <dbReference type="Pfam" id="PF25053"/>
    </source>
</evidence>
<proteinExistence type="predicted"/>
<sequence>MRILGLYVLVVLQPLVSLKTASISFTRQPPRCAMEALAAVALAGNVVQFVDFTFKLFDQARSIHQSQTGTSKGTDSLESITLDLQNLSAQLSKDRLHLRIRKTYAFHQSHKALQQLATQCHDAAAELLSALEVLKAKNPNSKWSSFRAALASTWKRSQIDGMERTLDGYRSQIILHLQKLQDEKISCFLSLMDDLSYRSRRANANMLNQISGLREDVHSALKIMNENLAAQSAWKSQRPPHSMRCLPSGTQTVDISTLTQTLVQSEALVKNLAISLALLAQLRFEQMDFRRSKIREAYPTTFENVFDSRIVPWLHSSEPIFWISGKPGSGKSTLMKYVIDNPGTLTELRKSTDGCEPKIASYYFWVNGTEIQRSQEGLLRSLLYELLRWRSDLVEIAFPDTWKDAAPVVVSNMPFHVEWTRSELNEAFERLALSGVADTRFCVFIDGLDEYGGDHDELLGTIAHLKAMKIKLCVASRPWNVFEEAFGQDSRLKLYLQDLNGPDIEIYVNNKLRARPDFLNLYVRMPEAEDLTNEIVLKSQGVFLWVYLAVRSLIEGLRNHDQLSQLRKRLKDFPSDLEEFFGHIFASIEHTYRQKTAHVFEFALHSDSTRSPLTYWYLDEVEDDPDFALKMPILQLAPEELNNRVEHMKIRINGRCKGLLEVTDSKASFVGPDPRVDFLHRTVTDFFMTTDIRRTFSEWQDPDFDPELAICKASLAELKAIVKMNRQEAPPLSVPIQSIFSAAAKLESRNLVSASPYIDQLEAVGNQADRIAEDESYPWNLCSCTGFMDVALNRYELYLFLRHGRQSRAFPSARWKLMRAEFEDSLERKCAVLSCRPVAKLHSTVSARMTRGRTTSTPTTSATTISQLSDAIKEADPTIVYENVKIVFENCWFTMESNGQFSELLDASLRCVLGDAEMAELYRLNELCQERDEGRAERVDHREVVDVDKQVRRNKDRVERVDYREVVDVGKHVKRSKGRVERADYREVGDFDKQVKRNKGRAERVDYREVIDVDKHVRRSKGRAERADYREVVDVDKQVKGNKGRAERVDYRGIVDVDMQVKRRNRKRSLLRRLFC</sequence>
<dbReference type="InterPro" id="IPR031352">
    <property type="entry name" value="SesA"/>
</dbReference>
<dbReference type="PANTHER" id="PTHR10039:SF5">
    <property type="entry name" value="NACHT DOMAIN-CONTAINING PROTEIN"/>
    <property type="match status" value="1"/>
</dbReference>
<feature type="signal peptide" evidence="2">
    <location>
        <begin position="1"/>
        <end position="18"/>
    </location>
</feature>
<keyword evidence="2" id="KW-0732">Signal</keyword>
<keyword evidence="1" id="KW-0677">Repeat</keyword>